<dbReference type="Proteomes" id="UP001220395">
    <property type="component" value="Chromosome"/>
</dbReference>
<gene>
    <name evidence="5" type="ORF">PQ455_03265</name>
</gene>
<accession>A0ABY7TMK9</accession>
<feature type="transmembrane region" description="Helical" evidence="3">
    <location>
        <begin position="212"/>
        <end position="238"/>
    </location>
</feature>
<evidence type="ECO:0000259" key="4">
    <source>
        <dbReference type="PROSITE" id="PS50887"/>
    </source>
</evidence>
<dbReference type="SUPFAM" id="SSF55073">
    <property type="entry name" value="Nucleotide cyclase"/>
    <property type="match status" value="1"/>
</dbReference>
<feature type="transmembrane region" description="Helical" evidence="3">
    <location>
        <begin position="277"/>
        <end position="298"/>
    </location>
</feature>
<dbReference type="EC" id="2.7.7.65" evidence="1"/>
<dbReference type="GO" id="GO:0052621">
    <property type="term" value="F:diguanylate cyclase activity"/>
    <property type="evidence" value="ECO:0007669"/>
    <property type="project" value="UniProtKB-EC"/>
</dbReference>
<feature type="domain" description="GGDEF" evidence="4">
    <location>
        <begin position="441"/>
        <end position="573"/>
    </location>
</feature>
<dbReference type="PROSITE" id="PS50887">
    <property type="entry name" value="GGDEF"/>
    <property type="match status" value="1"/>
</dbReference>
<keyword evidence="5" id="KW-0808">Transferase</keyword>
<dbReference type="EMBL" id="CP117411">
    <property type="protein sequence ID" value="WCT74263.1"/>
    <property type="molecule type" value="Genomic_DNA"/>
</dbReference>
<evidence type="ECO:0000313" key="6">
    <source>
        <dbReference type="Proteomes" id="UP001220395"/>
    </source>
</evidence>
<feature type="transmembrane region" description="Helical" evidence="3">
    <location>
        <begin position="250"/>
        <end position="270"/>
    </location>
</feature>
<dbReference type="Pfam" id="PF00990">
    <property type="entry name" value="GGDEF"/>
    <property type="match status" value="1"/>
</dbReference>
<dbReference type="InterPro" id="IPR029787">
    <property type="entry name" value="Nucleotide_cyclase"/>
</dbReference>
<keyword evidence="5" id="KW-0548">Nucleotidyltransferase</keyword>
<evidence type="ECO:0000256" key="3">
    <source>
        <dbReference type="SAM" id="Phobius"/>
    </source>
</evidence>
<evidence type="ECO:0000256" key="1">
    <source>
        <dbReference type="ARBA" id="ARBA00012528"/>
    </source>
</evidence>
<proteinExistence type="predicted"/>
<feature type="transmembrane region" description="Helical" evidence="3">
    <location>
        <begin position="180"/>
        <end position="200"/>
    </location>
</feature>
<dbReference type="InterPro" id="IPR050469">
    <property type="entry name" value="Diguanylate_Cyclase"/>
</dbReference>
<organism evidence="5 6">
    <name type="scientific">Sphingomonas naphthae</name>
    <dbReference type="NCBI Taxonomy" id="1813468"/>
    <lineage>
        <taxon>Bacteria</taxon>
        <taxon>Pseudomonadati</taxon>
        <taxon>Pseudomonadota</taxon>
        <taxon>Alphaproteobacteria</taxon>
        <taxon>Sphingomonadales</taxon>
        <taxon>Sphingomonadaceae</taxon>
        <taxon>Sphingomonas</taxon>
    </lineage>
</organism>
<keyword evidence="6" id="KW-1185">Reference proteome</keyword>
<dbReference type="NCBIfam" id="TIGR00254">
    <property type="entry name" value="GGDEF"/>
    <property type="match status" value="1"/>
</dbReference>
<dbReference type="InterPro" id="IPR000160">
    <property type="entry name" value="GGDEF_dom"/>
</dbReference>
<dbReference type="Pfam" id="PF07695">
    <property type="entry name" value="7TMR-DISM_7TM"/>
    <property type="match status" value="1"/>
</dbReference>
<keyword evidence="3" id="KW-0812">Transmembrane</keyword>
<dbReference type="InterPro" id="IPR011623">
    <property type="entry name" value="7TMR_DISM_rcpt_extracell_dom1"/>
</dbReference>
<feature type="transmembrane region" description="Helical" evidence="3">
    <location>
        <begin position="339"/>
        <end position="356"/>
    </location>
</feature>
<dbReference type="PANTHER" id="PTHR45138:SF9">
    <property type="entry name" value="DIGUANYLATE CYCLASE DGCM-RELATED"/>
    <property type="match status" value="1"/>
</dbReference>
<feature type="transmembrane region" description="Helical" evidence="3">
    <location>
        <begin position="304"/>
        <end position="327"/>
    </location>
</feature>
<dbReference type="CDD" id="cd01949">
    <property type="entry name" value="GGDEF"/>
    <property type="match status" value="1"/>
</dbReference>
<comment type="catalytic activity">
    <reaction evidence="2">
        <text>2 GTP = 3',3'-c-di-GMP + 2 diphosphate</text>
        <dbReference type="Rhea" id="RHEA:24898"/>
        <dbReference type="ChEBI" id="CHEBI:33019"/>
        <dbReference type="ChEBI" id="CHEBI:37565"/>
        <dbReference type="ChEBI" id="CHEBI:58805"/>
        <dbReference type="EC" id="2.7.7.65"/>
    </reaction>
</comment>
<dbReference type="PANTHER" id="PTHR45138">
    <property type="entry name" value="REGULATORY COMPONENTS OF SENSORY TRANSDUCTION SYSTEM"/>
    <property type="match status" value="1"/>
</dbReference>
<keyword evidence="3" id="KW-0472">Membrane</keyword>
<dbReference type="Gene3D" id="3.30.70.270">
    <property type="match status" value="1"/>
</dbReference>
<reference evidence="5 6" key="1">
    <citation type="submission" date="2023-02" db="EMBL/GenBank/DDBJ databases">
        <title>Genome sequence of Sphingomonas naphthae.</title>
        <authorList>
            <person name="Kim S."/>
            <person name="Heo J."/>
            <person name="Kwon S.-W."/>
        </authorList>
    </citation>
    <scope>NUCLEOTIDE SEQUENCE [LARGE SCALE GENOMIC DNA]</scope>
    <source>
        <strain evidence="5 6">KACC 18716</strain>
    </source>
</reference>
<dbReference type="SMART" id="SM00267">
    <property type="entry name" value="GGDEF"/>
    <property type="match status" value="1"/>
</dbReference>
<protein>
    <recommendedName>
        <fullName evidence="1">diguanylate cyclase</fullName>
        <ecNumber evidence="1">2.7.7.65</ecNumber>
    </recommendedName>
</protein>
<sequence length="593" mass="63954">MLDGPRSLRPASAHPFSRALILAIVALAALWLPAMARAVPLKIGGSLCHATKSAALPIDAPPPRAYSCTGEPRDYQDRALWLHAETAALGLPPRGVSLMLHHTRFDRMTVFFTYADGRVVRQGVTRGDYGTFWRIGGHLRFDAPLRDAALTDVTMRFDHLASHTLVRGRIVPTAPIGTELALVAGLVGGALTLLLAGAIYNLCLSIAARRQFLLWHSLWATTVFVWGTLWSQFALWVVPGVAGTTAAQTSTFLAVLAIALATMSGATAIRRGVLPRWLHIGLFALAGANALLGLSVAFTNAPISVVGLLLEVFSLADIAAVVLAIVIGWRRGSQEARDLAYAWAVPMAVLTFTMFFDFRDSLFGGGSQIMVLFASALQTVWLSIGQTRRLARLRVERDAARAAELELSELAARDPLTGLLNRRGFLARAEAMWATADPARGHIALLLIDADEFKAINDRFGHETGDTVLVTLARCLSGMEDARTIVGRLGGEEFMIGVAERDAPAIRALAERARALLGACDHGPVTARRPVTVSIGVAEGHRATGFQKLYGMADRALYDAKRLGRNRVMIFGQANAQAEIEFARDQLAFDFAG</sequence>
<dbReference type="RefSeq" id="WP_273689159.1">
    <property type="nucleotide sequence ID" value="NZ_CP117411.1"/>
</dbReference>
<dbReference type="InterPro" id="IPR043128">
    <property type="entry name" value="Rev_trsase/Diguanyl_cyclase"/>
</dbReference>
<evidence type="ECO:0000313" key="5">
    <source>
        <dbReference type="EMBL" id="WCT74263.1"/>
    </source>
</evidence>
<name>A0ABY7TMK9_9SPHN</name>
<feature type="transmembrane region" description="Helical" evidence="3">
    <location>
        <begin position="362"/>
        <end position="384"/>
    </location>
</feature>
<keyword evidence="3" id="KW-1133">Transmembrane helix</keyword>
<evidence type="ECO:0000256" key="2">
    <source>
        <dbReference type="ARBA" id="ARBA00034247"/>
    </source>
</evidence>